<accession>A0A1X2HQQ9</accession>
<protein>
    <submittedName>
        <fullName evidence="1">Uncharacterized protein</fullName>
    </submittedName>
</protein>
<evidence type="ECO:0000313" key="2">
    <source>
        <dbReference type="Proteomes" id="UP000242180"/>
    </source>
</evidence>
<comment type="caution">
    <text evidence="1">The sequence shown here is derived from an EMBL/GenBank/DDBJ whole genome shotgun (WGS) entry which is preliminary data.</text>
</comment>
<dbReference type="Proteomes" id="UP000242180">
    <property type="component" value="Unassembled WGS sequence"/>
</dbReference>
<dbReference type="OMA" id="NICTSTR"/>
<feature type="non-terminal residue" evidence="1">
    <location>
        <position position="98"/>
    </location>
</feature>
<dbReference type="AlphaFoldDB" id="A0A1X2HQQ9"/>
<reference evidence="1 2" key="1">
    <citation type="submission" date="2016-07" db="EMBL/GenBank/DDBJ databases">
        <title>Pervasive Adenine N6-methylation of Active Genes in Fungi.</title>
        <authorList>
            <consortium name="DOE Joint Genome Institute"/>
            <person name="Mondo S.J."/>
            <person name="Dannebaum R.O."/>
            <person name="Kuo R.C."/>
            <person name="Labutti K."/>
            <person name="Haridas S."/>
            <person name="Kuo A."/>
            <person name="Salamov A."/>
            <person name="Ahrendt S.R."/>
            <person name="Lipzen A."/>
            <person name="Sullivan W."/>
            <person name="Andreopoulos W.B."/>
            <person name="Clum A."/>
            <person name="Lindquist E."/>
            <person name="Daum C."/>
            <person name="Ramamoorthy G.K."/>
            <person name="Gryganskyi A."/>
            <person name="Culley D."/>
            <person name="Magnuson J.K."/>
            <person name="James T.Y."/>
            <person name="O'Malley M.A."/>
            <person name="Stajich J.E."/>
            <person name="Spatafora J.W."/>
            <person name="Visel A."/>
            <person name="Grigoriev I.V."/>
        </authorList>
    </citation>
    <scope>NUCLEOTIDE SEQUENCE [LARGE SCALE GENOMIC DNA]</scope>
    <source>
        <strain evidence="1 2">NRRL 2496</strain>
    </source>
</reference>
<organism evidence="1 2">
    <name type="scientific">Syncephalastrum racemosum</name>
    <name type="common">Filamentous fungus</name>
    <dbReference type="NCBI Taxonomy" id="13706"/>
    <lineage>
        <taxon>Eukaryota</taxon>
        <taxon>Fungi</taxon>
        <taxon>Fungi incertae sedis</taxon>
        <taxon>Mucoromycota</taxon>
        <taxon>Mucoromycotina</taxon>
        <taxon>Mucoromycetes</taxon>
        <taxon>Mucorales</taxon>
        <taxon>Syncephalastraceae</taxon>
        <taxon>Syncephalastrum</taxon>
    </lineage>
</organism>
<dbReference type="OrthoDB" id="2283761at2759"/>
<keyword evidence="2" id="KW-1185">Reference proteome</keyword>
<name>A0A1X2HQQ9_SYNRA</name>
<proteinExistence type="predicted"/>
<evidence type="ECO:0000313" key="1">
    <source>
        <dbReference type="EMBL" id="ORZ01724.1"/>
    </source>
</evidence>
<dbReference type="EMBL" id="MCGN01000002">
    <property type="protein sequence ID" value="ORZ01724.1"/>
    <property type="molecule type" value="Genomic_DNA"/>
</dbReference>
<feature type="non-terminal residue" evidence="1">
    <location>
        <position position="1"/>
    </location>
</feature>
<dbReference type="InParanoid" id="A0A1X2HQQ9"/>
<sequence length="98" mass="11305">ILALKSLPSAHCSIVNALEQPSECLPSWLWTRKCDTDSVRDRQFCQVFRFILTDFANICTSTRTAPRFDNSERSFMTDHIAPIFNAFGKQTDLLTFNW</sequence>
<gene>
    <name evidence="1" type="ORF">BCR43DRAFT_422459</name>
</gene>